<dbReference type="InterPro" id="IPR051319">
    <property type="entry name" value="Oligoribo/pAp-PDE_c-di-AMP_PDE"/>
</dbReference>
<proteinExistence type="predicted"/>
<name>A0A644T0Q4_9ZZZZ</name>
<dbReference type="EMBL" id="VSSQ01000011">
    <property type="protein sequence ID" value="MPL60047.1"/>
    <property type="molecule type" value="Genomic_DNA"/>
</dbReference>
<dbReference type="SUPFAM" id="SSF64182">
    <property type="entry name" value="DHH phosphoesterases"/>
    <property type="match status" value="1"/>
</dbReference>
<evidence type="ECO:0000259" key="2">
    <source>
        <dbReference type="Pfam" id="PF01368"/>
    </source>
</evidence>
<dbReference type="InterPro" id="IPR001667">
    <property type="entry name" value="DDH_dom"/>
</dbReference>
<gene>
    <name evidence="3" type="ORF">SDC9_05603</name>
</gene>
<reference evidence="3" key="1">
    <citation type="submission" date="2019-08" db="EMBL/GenBank/DDBJ databases">
        <authorList>
            <person name="Kucharzyk K."/>
            <person name="Murdoch R.W."/>
            <person name="Higgins S."/>
            <person name="Loffler F."/>
        </authorList>
    </citation>
    <scope>NUCLEOTIDE SEQUENCE</scope>
</reference>
<dbReference type="InterPro" id="IPR038763">
    <property type="entry name" value="DHH_sf"/>
</dbReference>
<accession>A0A644T0Q4</accession>
<dbReference type="Pfam" id="PF01368">
    <property type="entry name" value="DHH"/>
    <property type="match status" value="1"/>
</dbReference>
<organism evidence="3">
    <name type="scientific">bioreactor metagenome</name>
    <dbReference type="NCBI Taxonomy" id="1076179"/>
    <lineage>
        <taxon>unclassified sequences</taxon>
        <taxon>metagenomes</taxon>
        <taxon>ecological metagenomes</taxon>
    </lineage>
</organism>
<feature type="region of interest" description="Disordered" evidence="1">
    <location>
        <begin position="334"/>
        <end position="353"/>
    </location>
</feature>
<feature type="domain" description="DDH" evidence="2">
    <location>
        <begin position="29"/>
        <end position="172"/>
    </location>
</feature>
<dbReference type="PANTHER" id="PTHR47618">
    <property type="entry name" value="BIFUNCTIONAL OLIGORIBONUCLEASE AND PAP PHOSPHATASE NRNA"/>
    <property type="match status" value="1"/>
</dbReference>
<dbReference type="Gene3D" id="3.90.1640.10">
    <property type="entry name" value="inorganic pyrophosphatase (n-terminal core)"/>
    <property type="match status" value="1"/>
</dbReference>
<dbReference type="AlphaFoldDB" id="A0A644T0Q4"/>
<evidence type="ECO:0000256" key="1">
    <source>
        <dbReference type="SAM" id="MobiDB-lite"/>
    </source>
</evidence>
<evidence type="ECO:0000313" key="3">
    <source>
        <dbReference type="EMBL" id="MPL60047.1"/>
    </source>
</evidence>
<sequence>MAGATDHIALLQKWRAGLSKDDRWCILINADPDALASALALKRIMIHKVHSVDIARINEVTRPDNLAMIRYLNIPVRPWQPENADQYTHLAMVDSQPHHSKAFQGLHFDCIIDHHPLPRAANNITACSLAGPALLRDIRPNMGATSTMMARYLKALRMRPGPRLATALLYGIRTDTAAFERSGGEDDFRAYQWLSRHADNGLLRRILRSEYLREWLPLFSRAFRSLADCRGGGAFASLNEVNSADLLVAVADFFTRVHGLRWIAVSGVVDKTVIVIFRGDGGRDIGRLADACFYDVGEAGGHRNLARAEFPLSAVPEGVKPGDFVLKRIETRKLRRKTTAPDAPSDPAERGAA</sequence>
<dbReference type="PANTHER" id="PTHR47618:SF1">
    <property type="entry name" value="BIFUNCTIONAL OLIGORIBONUCLEASE AND PAP PHOSPHATASE NRNA"/>
    <property type="match status" value="1"/>
</dbReference>
<comment type="caution">
    <text evidence="3">The sequence shown here is derived from an EMBL/GenBank/DDBJ whole genome shotgun (WGS) entry which is preliminary data.</text>
</comment>
<protein>
    <recommendedName>
        <fullName evidence="2">DDH domain-containing protein</fullName>
    </recommendedName>
</protein>